<protein>
    <recommendedName>
        <fullName evidence="3">ESAT-6-like protein</fullName>
    </recommendedName>
</protein>
<dbReference type="SUPFAM" id="SSF140453">
    <property type="entry name" value="EsxAB dimer-like"/>
    <property type="match status" value="1"/>
</dbReference>
<evidence type="ECO:0008006" key="3">
    <source>
        <dbReference type="Google" id="ProtNLM"/>
    </source>
</evidence>
<dbReference type="OrthoDB" id="4553347at2"/>
<organism evidence="1 2">
    <name type="scientific">Nocardia mangyaensis</name>
    <dbReference type="NCBI Taxonomy" id="2213200"/>
    <lineage>
        <taxon>Bacteria</taxon>
        <taxon>Bacillati</taxon>
        <taxon>Actinomycetota</taxon>
        <taxon>Actinomycetes</taxon>
        <taxon>Mycobacteriales</taxon>
        <taxon>Nocardiaceae</taxon>
        <taxon>Nocardia</taxon>
    </lineage>
</organism>
<dbReference type="EMBL" id="CP018082">
    <property type="protein sequence ID" value="APE33268.1"/>
    <property type="molecule type" value="Genomic_DNA"/>
</dbReference>
<proteinExistence type="predicted"/>
<sequence>MTMEYGKAAMEALFDNLEGYRDDLISQSAAVQDAATSIDTAWDTDAKGEFVKIHTEWNDAIEDTQQLLNAIAAAVENALGEALGTDGKVGDGFAEIG</sequence>
<reference evidence="1" key="1">
    <citation type="submission" date="2016-11" db="EMBL/GenBank/DDBJ databases">
        <authorList>
            <person name="Jaros S."/>
            <person name="Januszkiewicz K."/>
            <person name="Wedrychowicz H."/>
        </authorList>
    </citation>
    <scope>NUCLEOTIDE SEQUENCE [LARGE SCALE GENOMIC DNA]</scope>
    <source>
        <strain evidence="1">Y48</strain>
    </source>
</reference>
<dbReference type="InterPro" id="IPR036689">
    <property type="entry name" value="ESAT-6-like_sf"/>
</dbReference>
<gene>
    <name evidence="1" type="ORF">BOX37_04010</name>
</gene>
<dbReference type="AlphaFoldDB" id="A0A1J0VMK1"/>
<dbReference type="RefSeq" id="WP_071926454.1">
    <property type="nucleotide sequence ID" value="NZ_CP018082.1"/>
</dbReference>
<name>A0A1J0VMK1_9NOCA</name>
<evidence type="ECO:0000313" key="2">
    <source>
        <dbReference type="Proteomes" id="UP000183810"/>
    </source>
</evidence>
<dbReference type="KEGG" id="nsl:BOX37_04010"/>
<evidence type="ECO:0000313" key="1">
    <source>
        <dbReference type="EMBL" id="APE33268.1"/>
    </source>
</evidence>
<keyword evidence="2" id="KW-1185">Reference proteome</keyword>
<dbReference type="Gene3D" id="1.10.287.1060">
    <property type="entry name" value="ESAT-6-like"/>
    <property type="match status" value="1"/>
</dbReference>
<dbReference type="Proteomes" id="UP000183810">
    <property type="component" value="Chromosome"/>
</dbReference>
<accession>A0A1J0VMK1</accession>